<feature type="domain" description="Beta-ketoacyl-[acyl-carrier-protein] synthase III N-terminal" evidence="4">
    <location>
        <begin position="117"/>
        <end position="196"/>
    </location>
</feature>
<proteinExistence type="predicted"/>
<evidence type="ECO:0000313" key="5">
    <source>
        <dbReference type="EMBL" id="MDQ0287907.1"/>
    </source>
</evidence>
<dbReference type="Gene3D" id="3.40.47.10">
    <property type="match status" value="2"/>
</dbReference>
<evidence type="ECO:0000259" key="3">
    <source>
        <dbReference type="Pfam" id="PF08541"/>
    </source>
</evidence>
<accession>A0AAE4AN28</accession>
<evidence type="ECO:0000313" key="6">
    <source>
        <dbReference type="Proteomes" id="UP001238163"/>
    </source>
</evidence>
<evidence type="ECO:0000259" key="4">
    <source>
        <dbReference type="Pfam" id="PF08545"/>
    </source>
</evidence>
<name>A0AAE4AN28_9BACT</name>
<reference evidence="5" key="1">
    <citation type="submission" date="2023-07" db="EMBL/GenBank/DDBJ databases">
        <title>Genomic Encyclopedia of Type Strains, Phase IV (KMG-IV): sequencing the most valuable type-strain genomes for metagenomic binning, comparative biology and taxonomic classification.</title>
        <authorList>
            <person name="Goeker M."/>
        </authorList>
    </citation>
    <scope>NUCLEOTIDE SEQUENCE</scope>
    <source>
        <strain evidence="5">DSM 24202</strain>
    </source>
</reference>
<dbReference type="InterPro" id="IPR013751">
    <property type="entry name" value="ACP_syn_III_N"/>
</dbReference>
<dbReference type="GO" id="GO:0044550">
    <property type="term" value="P:secondary metabolite biosynthetic process"/>
    <property type="evidence" value="ECO:0007669"/>
    <property type="project" value="TreeGrafter"/>
</dbReference>
<comment type="caution">
    <text evidence="5">The sequence shown here is derived from an EMBL/GenBank/DDBJ whole genome shotgun (WGS) entry which is preliminary data.</text>
</comment>
<dbReference type="Pfam" id="PF08545">
    <property type="entry name" value="ACP_syn_III"/>
    <property type="match status" value="1"/>
</dbReference>
<dbReference type="InterPro" id="IPR013747">
    <property type="entry name" value="ACP_syn_III_C"/>
</dbReference>
<dbReference type="SUPFAM" id="SSF53901">
    <property type="entry name" value="Thiolase-like"/>
    <property type="match status" value="1"/>
</dbReference>
<feature type="domain" description="Beta-ketoacyl-[acyl-carrier-protein] synthase III C-terminal" evidence="3">
    <location>
        <begin position="262"/>
        <end position="348"/>
    </location>
</feature>
<evidence type="ECO:0000256" key="2">
    <source>
        <dbReference type="ARBA" id="ARBA00023315"/>
    </source>
</evidence>
<protein>
    <submittedName>
        <fullName evidence="5">3-oxoacyl-[acyl-carrier-protein] synthase-3</fullName>
        <ecNumber evidence="5">2.3.1.180</ecNumber>
    </submittedName>
</protein>
<evidence type="ECO:0000256" key="1">
    <source>
        <dbReference type="ARBA" id="ARBA00022679"/>
    </source>
</evidence>
<dbReference type="RefSeq" id="WP_307259066.1">
    <property type="nucleotide sequence ID" value="NZ_JAUSVL010000001.1"/>
</dbReference>
<organism evidence="5 6">
    <name type="scientific">Oligosphaera ethanolica</name>
    <dbReference type="NCBI Taxonomy" id="760260"/>
    <lineage>
        <taxon>Bacteria</taxon>
        <taxon>Pseudomonadati</taxon>
        <taxon>Lentisphaerota</taxon>
        <taxon>Oligosphaeria</taxon>
        <taxon>Oligosphaerales</taxon>
        <taxon>Oligosphaeraceae</taxon>
        <taxon>Oligosphaera</taxon>
    </lineage>
</organism>
<dbReference type="NCBIfam" id="NF006720">
    <property type="entry name" value="PRK09258.1"/>
    <property type="match status" value="1"/>
</dbReference>
<dbReference type="EC" id="2.3.1.180" evidence="5"/>
<dbReference type="GO" id="GO:0004315">
    <property type="term" value="F:3-oxoacyl-[acyl-carrier-protein] synthase activity"/>
    <property type="evidence" value="ECO:0007669"/>
    <property type="project" value="InterPro"/>
</dbReference>
<keyword evidence="6" id="KW-1185">Reference proteome</keyword>
<dbReference type="InterPro" id="IPR016039">
    <property type="entry name" value="Thiolase-like"/>
</dbReference>
<gene>
    <name evidence="5" type="ORF">J3R75_000014</name>
</gene>
<dbReference type="PANTHER" id="PTHR34069">
    <property type="entry name" value="3-OXOACYL-[ACYL-CARRIER-PROTEIN] SYNTHASE 3"/>
    <property type="match status" value="1"/>
</dbReference>
<dbReference type="Pfam" id="PF08541">
    <property type="entry name" value="ACP_syn_III_C"/>
    <property type="match status" value="1"/>
</dbReference>
<dbReference type="PANTHER" id="PTHR34069:SF3">
    <property type="entry name" value="ACYL-COA:ACYL-COA ALKYLTRANSFERASE"/>
    <property type="match status" value="1"/>
</dbReference>
<keyword evidence="2 5" id="KW-0012">Acyltransferase</keyword>
<dbReference type="EMBL" id="JAUSVL010000001">
    <property type="protein sequence ID" value="MDQ0287907.1"/>
    <property type="molecule type" value="Genomic_DNA"/>
</dbReference>
<keyword evidence="1 5" id="KW-0808">Transferase</keyword>
<sequence>MRYRDVCIEAVSYALPERVVSSLEIEGWLRPLYERIGLHEGRLELMSGIRERRFWPAGTLPSEASAQAGRRALAAAGLVAGDVDCLINCSVSRDFVEPATSTAVHRLLALGHHVMNFDISNACLGMVSGILMLANMVELGQIETGLAVCGENGVPLVENTIKRLNADTSQTRRSIKDQFASLTIGSAAAAVVVRRLSKSRLGHRLLAAAHYADCSGNHLCQGDAGGGMTDGSAPVMATNSHELMVRGIAVAGHMWRKLKDVAAWTESTPDVICTHQVGKTHSELLYQSLGLDRAKDFSTFERLGNCGSASLPATCAMAAEAGRLRPGAKLALLGIGSGINCCGLAVQW</sequence>
<dbReference type="Proteomes" id="UP001238163">
    <property type="component" value="Unassembled WGS sequence"/>
</dbReference>
<dbReference type="GO" id="GO:0006633">
    <property type="term" value="P:fatty acid biosynthetic process"/>
    <property type="evidence" value="ECO:0007669"/>
    <property type="project" value="InterPro"/>
</dbReference>
<dbReference type="GO" id="GO:0033818">
    <property type="term" value="F:beta-ketoacyl-acyl-carrier-protein synthase III activity"/>
    <property type="evidence" value="ECO:0007669"/>
    <property type="project" value="UniProtKB-EC"/>
</dbReference>
<dbReference type="AlphaFoldDB" id="A0AAE4AN28"/>